<gene>
    <name evidence="5" type="ORF">AADG42_00580</name>
</gene>
<dbReference type="RefSeq" id="WP_425307296.1">
    <property type="nucleotide sequence ID" value="NZ_CP154795.1"/>
</dbReference>
<proteinExistence type="inferred from homology"/>
<evidence type="ECO:0000256" key="1">
    <source>
        <dbReference type="ARBA" id="ARBA00001096"/>
    </source>
</evidence>
<dbReference type="InterPro" id="IPR011013">
    <property type="entry name" value="Gal_mutarotase_sf_dom"/>
</dbReference>
<comment type="similarity">
    <text evidence="2 4">Belongs to the glucose-6-phosphate 1-epimerase family.</text>
</comment>
<dbReference type="EC" id="5.1.3.15" evidence="4"/>
<reference evidence="5 6" key="1">
    <citation type="submission" date="2024-04" db="EMBL/GenBank/DDBJ databases">
        <title>Isolation of an actinomycete strain from pig manure.</title>
        <authorList>
            <person name="Gong T."/>
            <person name="Yu Z."/>
            <person name="An M."/>
            <person name="Wei C."/>
            <person name="Yang W."/>
            <person name="Liu L."/>
        </authorList>
    </citation>
    <scope>NUCLEOTIDE SEQUENCE [LARGE SCALE GENOMIC DNA]</scope>
    <source>
        <strain evidence="5 6">ZF39</strain>
    </source>
</reference>
<evidence type="ECO:0000313" key="6">
    <source>
        <dbReference type="Proteomes" id="UP001442841"/>
    </source>
</evidence>
<dbReference type="Proteomes" id="UP001442841">
    <property type="component" value="Chromosome"/>
</dbReference>
<dbReference type="InterPro" id="IPR025532">
    <property type="entry name" value="G6P_1-epimerase"/>
</dbReference>
<name>A0ABZ3FIM1_9ACTN</name>
<evidence type="ECO:0000256" key="2">
    <source>
        <dbReference type="ARBA" id="ARBA00005866"/>
    </source>
</evidence>
<dbReference type="CDD" id="cd09020">
    <property type="entry name" value="D-hex-6-P-epi_like"/>
    <property type="match status" value="1"/>
</dbReference>
<dbReference type="InterPro" id="IPR014718">
    <property type="entry name" value="GH-type_carb-bd"/>
</dbReference>
<organism evidence="5 6">
    <name type="scientific">Ammonicoccus fulvus</name>
    <dbReference type="NCBI Taxonomy" id="3138240"/>
    <lineage>
        <taxon>Bacteria</taxon>
        <taxon>Bacillati</taxon>
        <taxon>Actinomycetota</taxon>
        <taxon>Actinomycetes</taxon>
        <taxon>Propionibacteriales</taxon>
        <taxon>Propionibacteriaceae</taxon>
        <taxon>Ammonicoccus</taxon>
    </lineage>
</organism>
<protein>
    <recommendedName>
        <fullName evidence="4">Putative glucose-6-phosphate 1-epimerase</fullName>
        <ecNumber evidence="4">5.1.3.15</ecNumber>
    </recommendedName>
</protein>
<keyword evidence="6" id="KW-1185">Reference proteome</keyword>
<accession>A0ABZ3FIM1</accession>
<comment type="catalytic activity">
    <reaction evidence="1">
        <text>alpha-D-glucose 6-phosphate = beta-D-glucose 6-phosphate</text>
        <dbReference type="Rhea" id="RHEA:16249"/>
        <dbReference type="ChEBI" id="CHEBI:58225"/>
        <dbReference type="ChEBI" id="CHEBI:58247"/>
        <dbReference type="EC" id="5.1.3.15"/>
    </reaction>
</comment>
<dbReference type="Gene3D" id="2.70.98.10">
    <property type="match status" value="1"/>
</dbReference>
<sequence length="290" mass="32212">MFERLEDGHHGLSIVRGTTPDGGRFTVHEQGAHITEWTPAGEEPVLFTSAYARYEPRVAIRGGIPICFPWFANGRKDNKSPAHGFARLATWQLLEGRENNGVTTLQWRLDPTMIPRLDGIDPDRNRFVLTCTQTFGTDLQVSLRIHNTDEVPLVVEEALHTYLRVGDVRQATVLGLAGTEILSRRTGTWDTQIGPVTFAEEVDQIHWVSSGVTELHDPALGRRIIQTATNSSNTVVWNPWAENAAELGDLGDDEWTEFVCVETANVRNKAIHLNPGQAHELDLTIAVAPL</sequence>
<keyword evidence="3 4" id="KW-0413">Isomerase</keyword>
<dbReference type="Pfam" id="PF01263">
    <property type="entry name" value="Aldose_epim"/>
    <property type="match status" value="1"/>
</dbReference>
<evidence type="ECO:0000313" key="5">
    <source>
        <dbReference type="EMBL" id="XAN05861.1"/>
    </source>
</evidence>
<dbReference type="PANTHER" id="PTHR11122">
    <property type="entry name" value="APOSPORY-ASSOCIATED PROTEIN C-RELATED"/>
    <property type="match status" value="1"/>
</dbReference>
<dbReference type="PIRSF" id="PIRSF016020">
    <property type="entry name" value="PHexose_mutarotase"/>
    <property type="match status" value="1"/>
</dbReference>
<dbReference type="EMBL" id="CP154795">
    <property type="protein sequence ID" value="XAN05861.1"/>
    <property type="molecule type" value="Genomic_DNA"/>
</dbReference>
<dbReference type="SUPFAM" id="SSF74650">
    <property type="entry name" value="Galactose mutarotase-like"/>
    <property type="match status" value="1"/>
</dbReference>
<dbReference type="PANTHER" id="PTHR11122:SF13">
    <property type="entry name" value="GLUCOSE-6-PHOSPHATE 1-EPIMERASE"/>
    <property type="match status" value="1"/>
</dbReference>
<evidence type="ECO:0000256" key="4">
    <source>
        <dbReference type="PIRNR" id="PIRNR016020"/>
    </source>
</evidence>
<dbReference type="InterPro" id="IPR008183">
    <property type="entry name" value="Aldose_1/G6P_1-epimerase"/>
</dbReference>
<evidence type="ECO:0000256" key="3">
    <source>
        <dbReference type="ARBA" id="ARBA00023235"/>
    </source>
</evidence>